<accession>A0A8S3DME1</accession>
<proteinExistence type="predicted"/>
<name>A0A8S3DME1_9BILA</name>
<feature type="non-terminal residue" evidence="2">
    <location>
        <position position="1"/>
    </location>
</feature>
<sequence length="79" mass="8538">PISDINSLLTRGTLFKEHDLISSLWSCCNSPSCAILLLTTAVTEHGDGIFVIVEELIFGILSTVLSTVEFLIDSVLIDS</sequence>
<dbReference type="EMBL" id="CAJOBH010123195">
    <property type="protein sequence ID" value="CAF4722031.1"/>
    <property type="molecule type" value="Genomic_DNA"/>
</dbReference>
<evidence type="ECO:0000313" key="2">
    <source>
        <dbReference type="EMBL" id="CAF4981934.1"/>
    </source>
</evidence>
<reference evidence="2" key="1">
    <citation type="submission" date="2021-02" db="EMBL/GenBank/DDBJ databases">
        <authorList>
            <person name="Nowell W R."/>
        </authorList>
    </citation>
    <scope>NUCLEOTIDE SEQUENCE</scope>
</reference>
<dbReference type="AlphaFoldDB" id="A0A8S3DME1"/>
<comment type="caution">
    <text evidence="2">The sequence shown here is derived from an EMBL/GenBank/DDBJ whole genome shotgun (WGS) entry which is preliminary data.</text>
</comment>
<dbReference type="EMBL" id="CAJOBJ010200599">
    <property type="protein sequence ID" value="CAF4981934.1"/>
    <property type="molecule type" value="Genomic_DNA"/>
</dbReference>
<protein>
    <submittedName>
        <fullName evidence="2">Uncharacterized protein</fullName>
    </submittedName>
</protein>
<evidence type="ECO:0000313" key="1">
    <source>
        <dbReference type="EMBL" id="CAF4722031.1"/>
    </source>
</evidence>
<organism evidence="2 3">
    <name type="scientific">Rotaria magnacalcarata</name>
    <dbReference type="NCBI Taxonomy" id="392030"/>
    <lineage>
        <taxon>Eukaryota</taxon>
        <taxon>Metazoa</taxon>
        <taxon>Spiralia</taxon>
        <taxon>Gnathifera</taxon>
        <taxon>Rotifera</taxon>
        <taxon>Eurotatoria</taxon>
        <taxon>Bdelloidea</taxon>
        <taxon>Philodinida</taxon>
        <taxon>Philodinidae</taxon>
        <taxon>Rotaria</taxon>
    </lineage>
</organism>
<evidence type="ECO:0000313" key="3">
    <source>
        <dbReference type="Proteomes" id="UP000681720"/>
    </source>
</evidence>
<dbReference type="Proteomes" id="UP000681720">
    <property type="component" value="Unassembled WGS sequence"/>
</dbReference>
<dbReference type="Proteomes" id="UP000681967">
    <property type="component" value="Unassembled WGS sequence"/>
</dbReference>
<gene>
    <name evidence="1" type="ORF">BYL167_LOCUS44919</name>
    <name evidence="2" type="ORF">GIL414_LOCUS56093</name>
</gene>